<sequence>MRENVVTMAPANVKDGALEESSPTDDGTEMLEVLVGDPTVTIIFIPSSHWLSTVERKKREPLAMRLAMKPVPKTIPGLVQFSYSARVDVSATL</sequence>
<name>A0AA88CWT3_FICCA</name>
<gene>
    <name evidence="1" type="ORF">TIFTF001_048385</name>
</gene>
<dbReference type="EMBL" id="BTGU01006129">
    <property type="protein sequence ID" value="GMN34780.1"/>
    <property type="molecule type" value="Genomic_DNA"/>
</dbReference>
<dbReference type="Gramene" id="FCD_00023446-RA">
    <property type="protein sequence ID" value="FCD_00023446-RA:cds"/>
    <property type="gene ID" value="FCD_00023446"/>
</dbReference>
<evidence type="ECO:0000313" key="1">
    <source>
        <dbReference type="EMBL" id="GMN34780.1"/>
    </source>
</evidence>
<keyword evidence="2" id="KW-1185">Reference proteome</keyword>
<reference evidence="1" key="1">
    <citation type="submission" date="2023-07" db="EMBL/GenBank/DDBJ databases">
        <title>draft genome sequence of fig (Ficus carica).</title>
        <authorList>
            <person name="Takahashi T."/>
            <person name="Nishimura K."/>
        </authorList>
    </citation>
    <scope>NUCLEOTIDE SEQUENCE</scope>
</reference>
<proteinExistence type="predicted"/>
<dbReference type="AlphaFoldDB" id="A0AA88CWT3"/>
<protein>
    <submittedName>
        <fullName evidence="1">Uncharacterized protein</fullName>
    </submittedName>
</protein>
<evidence type="ECO:0000313" key="2">
    <source>
        <dbReference type="Proteomes" id="UP001187192"/>
    </source>
</evidence>
<dbReference type="Proteomes" id="UP001187192">
    <property type="component" value="Unassembled WGS sequence"/>
</dbReference>
<organism evidence="1 2">
    <name type="scientific">Ficus carica</name>
    <name type="common">Common fig</name>
    <dbReference type="NCBI Taxonomy" id="3494"/>
    <lineage>
        <taxon>Eukaryota</taxon>
        <taxon>Viridiplantae</taxon>
        <taxon>Streptophyta</taxon>
        <taxon>Embryophyta</taxon>
        <taxon>Tracheophyta</taxon>
        <taxon>Spermatophyta</taxon>
        <taxon>Magnoliopsida</taxon>
        <taxon>eudicotyledons</taxon>
        <taxon>Gunneridae</taxon>
        <taxon>Pentapetalae</taxon>
        <taxon>rosids</taxon>
        <taxon>fabids</taxon>
        <taxon>Rosales</taxon>
        <taxon>Moraceae</taxon>
        <taxon>Ficeae</taxon>
        <taxon>Ficus</taxon>
    </lineage>
</organism>
<accession>A0AA88CWT3</accession>
<comment type="caution">
    <text evidence="1">The sequence shown here is derived from an EMBL/GenBank/DDBJ whole genome shotgun (WGS) entry which is preliminary data.</text>
</comment>